<sequence length="116" mass="13415">MRCEPEIGTAREELGERGTREKPAYRPGCPGGGDSSRMGEWKDTRGGRTLGKFGENELRSTRDVYRGILWRDIDGRMVDGSWWEDIFDVAVEMFGKDEIKYSRKEVFEISITEFIR</sequence>
<name>A0AAW1A411_9HYME</name>
<accession>A0AAW1A411</accession>
<evidence type="ECO:0000256" key="1">
    <source>
        <dbReference type="SAM" id="MobiDB-lite"/>
    </source>
</evidence>
<feature type="compositionally biased region" description="Basic and acidic residues" evidence="1">
    <location>
        <begin position="1"/>
        <end position="24"/>
    </location>
</feature>
<evidence type="ECO:0000313" key="3">
    <source>
        <dbReference type="Proteomes" id="UP001432146"/>
    </source>
</evidence>
<feature type="compositionally biased region" description="Basic and acidic residues" evidence="1">
    <location>
        <begin position="37"/>
        <end position="46"/>
    </location>
</feature>
<gene>
    <name evidence="2" type="ORF">QLX08_004133</name>
</gene>
<organism evidence="2 3">
    <name type="scientific">Tetragonisca angustula</name>
    <dbReference type="NCBI Taxonomy" id="166442"/>
    <lineage>
        <taxon>Eukaryota</taxon>
        <taxon>Metazoa</taxon>
        <taxon>Ecdysozoa</taxon>
        <taxon>Arthropoda</taxon>
        <taxon>Hexapoda</taxon>
        <taxon>Insecta</taxon>
        <taxon>Pterygota</taxon>
        <taxon>Neoptera</taxon>
        <taxon>Endopterygota</taxon>
        <taxon>Hymenoptera</taxon>
        <taxon>Apocrita</taxon>
        <taxon>Aculeata</taxon>
        <taxon>Apoidea</taxon>
        <taxon>Anthophila</taxon>
        <taxon>Apidae</taxon>
        <taxon>Tetragonisca</taxon>
    </lineage>
</organism>
<protein>
    <submittedName>
        <fullName evidence="2">Uncharacterized protein</fullName>
    </submittedName>
</protein>
<reference evidence="2 3" key="1">
    <citation type="submission" date="2024-05" db="EMBL/GenBank/DDBJ databases">
        <title>The nuclear and mitochondrial genome assemblies of Tetragonisca angustula (Apidae: Meliponini), a tiny yet remarkable pollinator in the Neotropics.</title>
        <authorList>
            <person name="Ferrari R."/>
            <person name="Ricardo P.C."/>
            <person name="Dias F.C."/>
            <person name="Araujo N.S."/>
            <person name="Soares D.O."/>
            <person name="Zhou Q.-S."/>
            <person name="Zhu C.-D."/>
            <person name="Coutinho L."/>
            <person name="Airas M.C."/>
            <person name="Batista T.M."/>
        </authorList>
    </citation>
    <scope>NUCLEOTIDE SEQUENCE [LARGE SCALE GENOMIC DNA]</scope>
    <source>
        <strain evidence="2">ASF017062</strain>
        <tissue evidence="2">Abdomen</tissue>
    </source>
</reference>
<keyword evidence="3" id="KW-1185">Reference proteome</keyword>
<comment type="caution">
    <text evidence="2">The sequence shown here is derived from an EMBL/GenBank/DDBJ whole genome shotgun (WGS) entry which is preliminary data.</text>
</comment>
<dbReference type="EMBL" id="JAWNGG020000062">
    <property type="protein sequence ID" value="KAK9304501.1"/>
    <property type="molecule type" value="Genomic_DNA"/>
</dbReference>
<proteinExistence type="predicted"/>
<dbReference type="Proteomes" id="UP001432146">
    <property type="component" value="Unassembled WGS sequence"/>
</dbReference>
<feature type="region of interest" description="Disordered" evidence="1">
    <location>
        <begin position="1"/>
        <end position="48"/>
    </location>
</feature>
<dbReference type="AlphaFoldDB" id="A0AAW1A411"/>
<evidence type="ECO:0000313" key="2">
    <source>
        <dbReference type="EMBL" id="KAK9304501.1"/>
    </source>
</evidence>